<comment type="caution">
    <text evidence="2">The sequence shown here is derived from an EMBL/GenBank/DDBJ whole genome shotgun (WGS) entry which is preliminary data.</text>
</comment>
<feature type="non-terminal residue" evidence="2">
    <location>
        <position position="1"/>
    </location>
</feature>
<proteinExistence type="predicted"/>
<gene>
    <name evidence="2" type="ORF">EJD97_002524</name>
</gene>
<evidence type="ECO:0000256" key="1">
    <source>
        <dbReference type="SAM" id="MobiDB-lite"/>
    </source>
</evidence>
<organism evidence="2">
    <name type="scientific">Solanum chilense</name>
    <name type="common">Tomato</name>
    <name type="synonym">Lycopersicon chilense</name>
    <dbReference type="NCBI Taxonomy" id="4083"/>
    <lineage>
        <taxon>Eukaryota</taxon>
        <taxon>Viridiplantae</taxon>
        <taxon>Streptophyta</taxon>
        <taxon>Embryophyta</taxon>
        <taxon>Tracheophyta</taxon>
        <taxon>Spermatophyta</taxon>
        <taxon>Magnoliopsida</taxon>
        <taxon>eudicotyledons</taxon>
        <taxon>Gunneridae</taxon>
        <taxon>Pentapetalae</taxon>
        <taxon>asterids</taxon>
        <taxon>lamiids</taxon>
        <taxon>Solanales</taxon>
        <taxon>Solanaceae</taxon>
        <taxon>Solanoideae</taxon>
        <taxon>Solaneae</taxon>
        <taxon>Solanum</taxon>
        <taxon>Solanum subgen. Lycopersicon</taxon>
    </lineage>
</organism>
<reference evidence="2" key="1">
    <citation type="submission" date="2019-05" db="EMBL/GenBank/DDBJ databases">
        <title>The de novo reference genome and transcriptome assemblies of the wild tomato species Solanum chilense.</title>
        <authorList>
            <person name="Stam R."/>
            <person name="Nosenko T."/>
            <person name="Hoerger A.C."/>
            <person name="Stephan W."/>
            <person name="Seidel M.A."/>
            <person name="Kuhn J.M.M."/>
            <person name="Haberer G."/>
            <person name="Tellier A."/>
        </authorList>
    </citation>
    <scope>NUCLEOTIDE SEQUENCE</scope>
    <source>
        <tissue evidence="2">Mature leaves</tissue>
    </source>
</reference>
<name>A0A6N2ALF1_SOLCI</name>
<feature type="region of interest" description="Disordered" evidence="1">
    <location>
        <begin position="61"/>
        <end position="82"/>
    </location>
</feature>
<sequence>EKREESCKKFVMVNDNHRLDILPVQDQYMNPPSSAPPDKRQQICKLNKVPIIDEYVVDNSEDEIDGDNHSLEDLNEDDETSEALNKEFNPQNDQTLEKEIQQVTQSQCRYLRGFHHHKFHFNKQDVNIVTAGILNTRFFSSRSSQ</sequence>
<protein>
    <submittedName>
        <fullName evidence="2">Uncharacterized protein</fullName>
    </submittedName>
</protein>
<dbReference type="EMBL" id="RXGB01013028">
    <property type="protein sequence ID" value="TMW83196.1"/>
    <property type="molecule type" value="Genomic_DNA"/>
</dbReference>
<accession>A0A6N2ALF1</accession>
<feature type="non-terminal residue" evidence="2">
    <location>
        <position position="145"/>
    </location>
</feature>
<evidence type="ECO:0000313" key="2">
    <source>
        <dbReference type="EMBL" id="TMW83196.1"/>
    </source>
</evidence>
<dbReference type="AlphaFoldDB" id="A0A6N2ALF1"/>